<organism evidence="1 2">
    <name type="scientific">Andreprevotia lacus DSM 23236</name>
    <dbReference type="NCBI Taxonomy" id="1121001"/>
    <lineage>
        <taxon>Bacteria</taxon>
        <taxon>Pseudomonadati</taxon>
        <taxon>Pseudomonadota</taxon>
        <taxon>Betaproteobacteria</taxon>
        <taxon>Neisseriales</taxon>
        <taxon>Chitinibacteraceae</taxon>
        <taxon>Andreprevotia</taxon>
    </lineage>
</organism>
<evidence type="ECO:0000313" key="2">
    <source>
        <dbReference type="Proteomes" id="UP000192761"/>
    </source>
</evidence>
<dbReference type="OrthoDB" id="9800162at2"/>
<dbReference type="Proteomes" id="UP000192761">
    <property type="component" value="Unassembled WGS sequence"/>
</dbReference>
<dbReference type="STRING" id="1121001.SAMN02745857_03003"/>
<name>A0A1W1XVD1_9NEIS</name>
<evidence type="ECO:0000313" key="1">
    <source>
        <dbReference type="EMBL" id="SMC27866.1"/>
    </source>
</evidence>
<proteinExistence type="predicted"/>
<gene>
    <name evidence="1" type="ORF">SAMN02745857_03003</name>
</gene>
<keyword evidence="2" id="KW-1185">Reference proteome</keyword>
<dbReference type="AlphaFoldDB" id="A0A1W1XVD1"/>
<dbReference type="EMBL" id="FWXD01000019">
    <property type="protein sequence ID" value="SMC27866.1"/>
    <property type="molecule type" value="Genomic_DNA"/>
</dbReference>
<sequence length="155" mass="16183">MTNTTTPLELHACMGLNACKGHDRLGSNECAGSGSCATAAAHSCHTLNNCRNQGGCGLYGTGEEQDHPGDNPCAWLGSCAVPINAERFSTDGPNQGKSVWVRARQRFEERMKAAKRQVHPSPSPTGPTTEWLKANVNADYTACGASGMSGGGSCI</sequence>
<dbReference type="RefSeq" id="WP_084091661.1">
    <property type="nucleotide sequence ID" value="NZ_FWXD01000019.1"/>
</dbReference>
<accession>A0A1W1XVD1</accession>
<reference evidence="1 2" key="1">
    <citation type="submission" date="2017-04" db="EMBL/GenBank/DDBJ databases">
        <authorList>
            <person name="Afonso C.L."/>
            <person name="Miller P.J."/>
            <person name="Scott M.A."/>
            <person name="Spackman E."/>
            <person name="Goraichik I."/>
            <person name="Dimitrov K.M."/>
            <person name="Suarez D.L."/>
            <person name="Swayne D.E."/>
        </authorList>
    </citation>
    <scope>NUCLEOTIDE SEQUENCE [LARGE SCALE GENOMIC DNA]</scope>
    <source>
        <strain evidence="1 2">DSM 23236</strain>
    </source>
</reference>
<protein>
    <submittedName>
        <fullName evidence="1">Uncharacterized protein</fullName>
    </submittedName>
</protein>